<keyword evidence="6" id="KW-1185">Reference proteome</keyword>
<organism evidence="5 6">
    <name type="scientific">Protea cynaroides</name>
    <dbReference type="NCBI Taxonomy" id="273540"/>
    <lineage>
        <taxon>Eukaryota</taxon>
        <taxon>Viridiplantae</taxon>
        <taxon>Streptophyta</taxon>
        <taxon>Embryophyta</taxon>
        <taxon>Tracheophyta</taxon>
        <taxon>Spermatophyta</taxon>
        <taxon>Magnoliopsida</taxon>
        <taxon>Proteales</taxon>
        <taxon>Proteaceae</taxon>
        <taxon>Protea</taxon>
    </lineage>
</organism>
<dbReference type="Proteomes" id="UP001141806">
    <property type="component" value="Unassembled WGS sequence"/>
</dbReference>
<dbReference type="InterPro" id="IPR002812">
    <property type="entry name" value="DHQS"/>
</dbReference>
<protein>
    <recommendedName>
        <fullName evidence="7">3-dehydroquinate synthase</fullName>
    </recommendedName>
</protein>
<proteinExistence type="predicted"/>
<sequence>MTVTSSSSFCMVANNFVGERCRWVLSSVLMNADDNNNRGIRSQNNISGITIPTTRTSGNNEQQWKSKRVWVWTESKQVMTAAVERGWNTFLFTSSNRSLASDWSSIALIDPLFLEDREILDCENRRVATFSEIASPQQLQELHPVDEKAENVVISLLDWQVIPAENIVAAFQGSQKMVFAISKSPCEAQIFLEALEQGLGGIVFRVDDVGAVLELKDYFDRRNEVCNLLSLTKATVTRVQIAGMGDRVCIDLCSLMRPGEGLLVGSFARGLFLVHSECLESNYIASRPFRANAGPVHSYVAVPGGKTCYLSELQAGKEVLVVDQNGLQRTAVVGRVKIETRPLILVEAKKDSDNEIVYSILLQNAETVGLVCPTLGNESTKTMIPVTSLKVGDEVMLRVQGGARHTGIEIQEFILEK</sequence>
<comment type="caution">
    <text evidence="5">The sequence shown here is derived from an EMBL/GenBank/DDBJ whole genome shotgun (WGS) entry which is preliminary data.</text>
</comment>
<dbReference type="InterPro" id="IPR030960">
    <property type="entry name" value="DHQS/DOIS_N"/>
</dbReference>
<dbReference type="Pfam" id="PF26558">
    <property type="entry name" value="DHQS_2nd"/>
    <property type="match status" value="1"/>
</dbReference>
<keyword evidence="2" id="KW-0057">Aromatic amino acid biosynthesis</keyword>
<gene>
    <name evidence="5" type="ORF">NE237_006391</name>
</gene>
<dbReference type="GO" id="GO:0009073">
    <property type="term" value="P:aromatic amino acid family biosynthetic process"/>
    <property type="evidence" value="ECO:0007669"/>
    <property type="project" value="UniProtKB-KW"/>
</dbReference>
<dbReference type="InterPro" id="IPR056179">
    <property type="entry name" value="DHQS_C"/>
</dbReference>
<feature type="domain" description="3-dehydroquinate synthase C-terminal" evidence="4">
    <location>
        <begin position="234"/>
        <end position="417"/>
    </location>
</feature>
<evidence type="ECO:0008006" key="7">
    <source>
        <dbReference type="Google" id="ProtNLM"/>
    </source>
</evidence>
<feature type="domain" description="3-dehydroquinate synthase N-terminal" evidence="3">
    <location>
        <begin position="67"/>
        <end position="219"/>
    </location>
</feature>
<evidence type="ECO:0000259" key="4">
    <source>
        <dbReference type="Pfam" id="PF26558"/>
    </source>
</evidence>
<dbReference type="PANTHER" id="PTHR33563:SF1">
    <property type="entry name" value="3-DEHYDROQUINATE SYNTHASE"/>
    <property type="match status" value="1"/>
</dbReference>
<dbReference type="AlphaFoldDB" id="A0A9Q0KMF0"/>
<dbReference type="PANTHER" id="PTHR33563">
    <property type="match status" value="1"/>
</dbReference>
<evidence type="ECO:0000313" key="5">
    <source>
        <dbReference type="EMBL" id="KAJ4973217.1"/>
    </source>
</evidence>
<evidence type="ECO:0000256" key="1">
    <source>
        <dbReference type="ARBA" id="ARBA00022605"/>
    </source>
</evidence>
<dbReference type="GO" id="GO:0016491">
    <property type="term" value="F:oxidoreductase activity"/>
    <property type="evidence" value="ECO:0007669"/>
    <property type="project" value="InterPro"/>
</dbReference>
<dbReference type="GO" id="GO:0008652">
    <property type="term" value="P:amino acid biosynthetic process"/>
    <property type="evidence" value="ECO:0007669"/>
    <property type="project" value="UniProtKB-KW"/>
</dbReference>
<dbReference type="PIRSF" id="PIRSF006655">
    <property type="entry name" value="DHQ_synth"/>
    <property type="match status" value="1"/>
</dbReference>
<evidence type="ECO:0000256" key="2">
    <source>
        <dbReference type="ARBA" id="ARBA00023141"/>
    </source>
</evidence>
<evidence type="ECO:0000313" key="6">
    <source>
        <dbReference type="Proteomes" id="UP001141806"/>
    </source>
</evidence>
<dbReference type="Pfam" id="PF01959">
    <property type="entry name" value="DHQS"/>
    <property type="match status" value="1"/>
</dbReference>
<dbReference type="OrthoDB" id="3275at2759"/>
<dbReference type="GO" id="GO:0003856">
    <property type="term" value="F:3-dehydroquinate synthase activity"/>
    <property type="evidence" value="ECO:0007669"/>
    <property type="project" value="InterPro"/>
</dbReference>
<keyword evidence="1" id="KW-0028">Amino-acid biosynthesis</keyword>
<dbReference type="EMBL" id="JAMYWD010000004">
    <property type="protein sequence ID" value="KAJ4973217.1"/>
    <property type="molecule type" value="Genomic_DNA"/>
</dbReference>
<accession>A0A9Q0KMF0</accession>
<name>A0A9Q0KMF0_9MAGN</name>
<reference evidence="5" key="1">
    <citation type="journal article" date="2023" name="Plant J.">
        <title>The genome of the king protea, Protea cynaroides.</title>
        <authorList>
            <person name="Chang J."/>
            <person name="Duong T.A."/>
            <person name="Schoeman C."/>
            <person name="Ma X."/>
            <person name="Roodt D."/>
            <person name="Barker N."/>
            <person name="Li Z."/>
            <person name="Van de Peer Y."/>
            <person name="Mizrachi E."/>
        </authorList>
    </citation>
    <scope>NUCLEOTIDE SEQUENCE</scope>
    <source>
        <tissue evidence="5">Young leaves</tissue>
    </source>
</reference>
<evidence type="ECO:0000259" key="3">
    <source>
        <dbReference type="Pfam" id="PF01959"/>
    </source>
</evidence>